<dbReference type="EMBL" id="BAAAPU010000003">
    <property type="protein sequence ID" value="GAA1968963.1"/>
    <property type="molecule type" value="Genomic_DNA"/>
</dbReference>
<comment type="caution">
    <text evidence="1">The sequence shown here is derived from an EMBL/GenBank/DDBJ whole genome shotgun (WGS) entry which is preliminary data.</text>
</comment>
<dbReference type="RefSeq" id="WP_344058304.1">
    <property type="nucleotide sequence ID" value="NZ_BAAAPU010000003.1"/>
</dbReference>
<reference evidence="1 2" key="1">
    <citation type="journal article" date="2019" name="Int. J. Syst. Evol. Microbiol.">
        <title>The Global Catalogue of Microorganisms (GCM) 10K type strain sequencing project: providing services to taxonomists for standard genome sequencing and annotation.</title>
        <authorList>
            <consortium name="The Broad Institute Genomics Platform"/>
            <consortium name="The Broad Institute Genome Sequencing Center for Infectious Disease"/>
            <person name="Wu L."/>
            <person name="Ma J."/>
        </authorList>
    </citation>
    <scope>NUCLEOTIDE SEQUENCE [LARGE SCALE GENOMIC DNA]</scope>
    <source>
        <strain evidence="1 2">JCM 15628</strain>
    </source>
</reference>
<keyword evidence="2" id="KW-1185">Reference proteome</keyword>
<proteinExistence type="predicted"/>
<organism evidence="1 2">
    <name type="scientific">Terrabacter lapilli</name>
    <dbReference type="NCBI Taxonomy" id="436231"/>
    <lineage>
        <taxon>Bacteria</taxon>
        <taxon>Bacillati</taxon>
        <taxon>Actinomycetota</taxon>
        <taxon>Actinomycetes</taxon>
        <taxon>Micrococcales</taxon>
        <taxon>Intrasporangiaceae</taxon>
        <taxon>Terrabacter</taxon>
    </lineage>
</organism>
<evidence type="ECO:0000313" key="1">
    <source>
        <dbReference type="EMBL" id="GAA1968963.1"/>
    </source>
</evidence>
<protein>
    <recommendedName>
        <fullName evidence="3">DUF3515 family protein</fullName>
    </recommendedName>
</protein>
<accession>A0ABN2RGW9</accession>
<evidence type="ECO:0008006" key="3">
    <source>
        <dbReference type="Google" id="ProtNLM"/>
    </source>
</evidence>
<name>A0ABN2RGW9_9MICO</name>
<gene>
    <name evidence="1" type="ORF">GCM10009817_06180</name>
</gene>
<dbReference type="Proteomes" id="UP001500013">
    <property type="component" value="Unassembled WGS sequence"/>
</dbReference>
<sequence>MLSACNRAPEVALAPESTATVCRSVAWPATVSGHARVTTQPEDASVAAWGDPAMFARCGLEALGPTTDSCVTVDGVDWVVRPLSDGSKATTFGRNPAIEVLAPGAYGPVPLLLPAFTAAAKALPTNGRHCS</sequence>
<evidence type="ECO:0000313" key="2">
    <source>
        <dbReference type="Proteomes" id="UP001500013"/>
    </source>
</evidence>